<name>W0RGY8_9BACT</name>
<dbReference type="PROSITE" id="PS50110">
    <property type="entry name" value="RESPONSE_REGULATORY"/>
    <property type="match status" value="1"/>
</dbReference>
<dbReference type="InterPro" id="IPR050595">
    <property type="entry name" value="Bact_response_regulator"/>
</dbReference>
<dbReference type="Pfam" id="PF00072">
    <property type="entry name" value="Response_reg"/>
    <property type="match status" value="1"/>
</dbReference>
<evidence type="ECO:0000256" key="2">
    <source>
        <dbReference type="PROSITE-ProRule" id="PRU00169"/>
    </source>
</evidence>
<dbReference type="Gene3D" id="3.40.50.2300">
    <property type="match status" value="1"/>
</dbReference>
<dbReference type="SMART" id="SM00448">
    <property type="entry name" value="REC"/>
    <property type="match status" value="1"/>
</dbReference>
<evidence type="ECO:0000313" key="5">
    <source>
        <dbReference type="Proteomes" id="UP000019151"/>
    </source>
</evidence>
<dbReference type="Proteomes" id="UP000019151">
    <property type="component" value="Chromosome"/>
</dbReference>
<dbReference type="HOGENOM" id="CLU_000445_69_8_0"/>
<dbReference type="GO" id="GO:0000160">
    <property type="term" value="P:phosphorelay signal transduction system"/>
    <property type="evidence" value="ECO:0007669"/>
    <property type="project" value="InterPro"/>
</dbReference>
<dbReference type="OrthoDB" id="9814495at2"/>
<proteinExistence type="predicted"/>
<dbReference type="EMBL" id="CP007128">
    <property type="protein sequence ID" value="AHG90369.1"/>
    <property type="molecule type" value="Genomic_DNA"/>
</dbReference>
<dbReference type="SUPFAM" id="SSF52172">
    <property type="entry name" value="CheY-like"/>
    <property type="match status" value="1"/>
</dbReference>
<feature type="modified residue" description="4-aspartylphosphate" evidence="2">
    <location>
        <position position="40"/>
    </location>
</feature>
<keyword evidence="1 2" id="KW-0597">Phosphoprotein</keyword>
<evidence type="ECO:0000256" key="1">
    <source>
        <dbReference type="ARBA" id="ARBA00022553"/>
    </source>
</evidence>
<dbReference type="PANTHER" id="PTHR44591:SF23">
    <property type="entry name" value="CHEY SUBFAMILY"/>
    <property type="match status" value="1"/>
</dbReference>
<dbReference type="InterPro" id="IPR011006">
    <property type="entry name" value="CheY-like_superfamily"/>
</dbReference>
<dbReference type="AlphaFoldDB" id="W0RGY8"/>
<dbReference type="InParanoid" id="W0RGY8"/>
<dbReference type="KEGG" id="gba:J421_2832"/>
<organism evidence="4 5">
    <name type="scientific">Gemmatirosa kalamazoonensis</name>
    <dbReference type="NCBI Taxonomy" id="861299"/>
    <lineage>
        <taxon>Bacteria</taxon>
        <taxon>Pseudomonadati</taxon>
        <taxon>Gemmatimonadota</taxon>
        <taxon>Gemmatimonadia</taxon>
        <taxon>Gemmatimonadales</taxon>
        <taxon>Gemmatimonadaceae</taxon>
        <taxon>Gemmatirosa</taxon>
    </lineage>
</organism>
<sequence>MTDALAVLLDAVGYRSRAAGSVAEALRATREEPPDAALVDLTLPDGDGLDVVRTLAAEGRMPRAVVALTGRDDPETEARCLAAGCRAVLVKPVRPAVLVAGLREWLGA</sequence>
<dbReference type="CDD" id="cd00156">
    <property type="entry name" value="REC"/>
    <property type="match status" value="1"/>
</dbReference>
<keyword evidence="5" id="KW-1185">Reference proteome</keyword>
<dbReference type="InterPro" id="IPR001789">
    <property type="entry name" value="Sig_transdc_resp-reg_receiver"/>
</dbReference>
<dbReference type="STRING" id="861299.J421_2832"/>
<dbReference type="eggNOG" id="COG0745">
    <property type="taxonomic scope" value="Bacteria"/>
</dbReference>
<reference evidence="4 5" key="1">
    <citation type="journal article" date="2014" name="Genome Announc.">
        <title>Genome Sequence and Methylome of Soil Bacterium Gemmatirosa kalamazoonensis KBS708T, a Member of the Rarely Cultivated Gemmatimonadetes Phylum.</title>
        <authorList>
            <person name="Debruyn J.M."/>
            <person name="Radosevich M."/>
            <person name="Wommack K.E."/>
            <person name="Polson S.W."/>
            <person name="Hauser L.J."/>
            <person name="Fawaz M.N."/>
            <person name="Korlach J."/>
            <person name="Tsai Y.C."/>
        </authorList>
    </citation>
    <scope>NUCLEOTIDE SEQUENCE [LARGE SCALE GENOMIC DNA]</scope>
    <source>
        <strain evidence="4 5">KBS708</strain>
    </source>
</reference>
<protein>
    <submittedName>
        <fullName evidence="4">Response regulator receiver</fullName>
    </submittedName>
</protein>
<accession>W0RGY8</accession>
<dbReference type="PANTHER" id="PTHR44591">
    <property type="entry name" value="STRESS RESPONSE REGULATOR PROTEIN 1"/>
    <property type="match status" value="1"/>
</dbReference>
<gene>
    <name evidence="4" type="ORF">J421_2832</name>
</gene>
<evidence type="ECO:0000259" key="3">
    <source>
        <dbReference type="PROSITE" id="PS50110"/>
    </source>
</evidence>
<feature type="domain" description="Response regulatory" evidence="3">
    <location>
        <begin position="1"/>
        <end position="106"/>
    </location>
</feature>
<evidence type="ECO:0000313" key="4">
    <source>
        <dbReference type="EMBL" id="AHG90369.1"/>
    </source>
</evidence>